<comment type="caution">
    <text evidence="1">The sequence shown here is derived from an EMBL/GenBank/DDBJ whole genome shotgun (WGS) entry which is preliminary data.</text>
</comment>
<name>A0A8S1PJZ9_9CILI</name>
<sequence length="294" mass="33901">MQSSNKRLSNDITKPNIDQFKQILGIIKIRPSSAKLQHTIKQQPLALRKATFSGVMKNRLKNDINNVEQQLPVSNLEKNIQYSSQASLTLKQNQQQLQQNVRINQTNINKTHKKYQKPPLPLFDKDIIIKKQELLLNSENCAMTGETKSKNNNSQQKIQRAGANINKFTQYYVGDQQEQRQSSLNKIEIKKDIQITQNITSNFHQQQQIIQPGRIIKQNYNPEINNLPILVNNKEPLCYTDFSMASRPQELPIAFALIKKEIQQASLYAKQFVIPEQKDEGLLQVPKGNLKKFK</sequence>
<gene>
    <name evidence="1" type="ORF">PSON_ATCC_30995.1.T0800030</name>
</gene>
<evidence type="ECO:0000313" key="1">
    <source>
        <dbReference type="EMBL" id="CAD8103326.1"/>
    </source>
</evidence>
<protein>
    <submittedName>
        <fullName evidence="1">Uncharacterized protein</fullName>
    </submittedName>
</protein>
<dbReference type="AlphaFoldDB" id="A0A8S1PJZ9"/>
<keyword evidence="2" id="KW-1185">Reference proteome</keyword>
<evidence type="ECO:0000313" key="2">
    <source>
        <dbReference type="Proteomes" id="UP000692954"/>
    </source>
</evidence>
<organism evidence="1 2">
    <name type="scientific">Paramecium sonneborni</name>
    <dbReference type="NCBI Taxonomy" id="65129"/>
    <lineage>
        <taxon>Eukaryota</taxon>
        <taxon>Sar</taxon>
        <taxon>Alveolata</taxon>
        <taxon>Ciliophora</taxon>
        <taxon>Intramacronucleata</taxon>
        <taxon>Oligohymenophorea</taxon>
        <taxon>Peniculida</taxon>
        <taxon>Parameciidae</taxon>
        <taxon>Paramecium</taxon>
    </lineage>
</organism>
<dbReference type="Proteomes" id="UP000692954">
    <property type="component" value="Unassembled WGS sequence"/>
</dbReference>
<proteinExistence type="predicted"/>
<reference evidence="1" key="1">
    <citation type="submission" date="2021-01" db="EMBL/GenBank/DDBJ databases">
        <authorList>
            <consortium name="Genoscope - CEA"/>
            <person name="William W."/>
        </authorList>
    </citation>
    <scope>NUCLEOTIDE SEQUENCE</scope>
</reference>
<accession>A0A8S1PJZ9</accession>
<dbReference type="EMBL" id="CAJJDN010000080">
    <property type="protein sequence ID" value="CAD8103326.1"/>
    <property type="molecule type" value="Genomic_DNA"/>
</dbReference>